<dbReference type="GO" id="GO:0030170">
    <property type="term" value="F:pyridoxal phosphate binding"/>
    <property type="evidence" value="ECO:0007669"/>
    <property type="project" value="TreeGrafter"/>
</dbReference>
<dbReference type="InterPro" id="IPR020026">
    <property type="entry name" value="PseC"/>
</dbReference>
<dbReference type="PATRIC" id="fig|1618337.4.peg.388"/>
<keyword evidence="4" id="KW-0032">Aminotransferase</keyword>
<dbReference type="PANTHER" id="PTHR30244">
    <property type="entry name" value="TRANSAMINASE"/>
    <property type="match status" value="1"/>
</dbReference>
<dbReference type="InterPro" id="IPR015424">
    <property type="entry name" value="PyrdxlP-dep_Trfase"/>
</dbReference>
<dbReference type="NCBIfam" id="TIGR03588">
    <property type="entry name" value="PseC"/>
    <property type="match status" value="1"/>
</dbReference>
<keyword evidence="2 3" id="KW-0663">Pyridoxal phosphate</keyword>
<keyword evidence="4" id="KW-0808">Transferase</keyword>
<evidence type="ECO:0000313" key="4">
    <source>
        <dbReference type="EMBL" id="AKM82197.1"/>
    </source>
</evidence>
<organism evidence="4 5">
    <name type="scientific">Berkelbacteria bacterium GW2011_GWE1_39_12</name>
    <dbReference type="NCBI Taxonomy" id="1618337"/>
    <lineage>
        <taxon>Bacteria</taxon>
        <taxon>Candidatus Berkelbacteria</taxon>
    </lineage>
</organism>
<name>A0A0G4B5B1_9BACT</name>
<sequence length="388" mass="43778">MNIPYGKQWIDEKDKKAVLDVIGSELIAQGPKVEEFEKELCKTTGAKYCVVVSNGTAALHLATLALDIKKGSEGITTPNTFVASANCLIYNNIKPVLADICPDTYNIDPVEIKKRITRKTKVIIPVHFAGQVADMEEIQQIAKKHNLFVIEDAAHAIGSEYPDGGKVGNCKYSDMTTFSFHPVKTITTGEGGAITTNDNMLYKKLLLLRSHGITKNPKEFSQNPGSWFYEMQNLGFNYRLTDIQAALGISQLKKLEKFIKFRKKIVKKYNQAFQDLSSLGNVVLPFEKTPNSSAFHLYVLQIDFRKIGQYGKSRKTVMNQLAKIGIGTQVHYIPVHFQPYYKKHFHFKDGNFPKAENYYDQCLSLPLYPKMTDNEVNYVIDSVKKVLS</sequence>
<dbReference type="Proteomes" id="UP000035648">
    <property type="component" value="Chromosome"/>
</dbReference>
<evidence type="ECO:0000256" key="1">
    <source>
        <dbReference type="PIRSR" id="PIRSR000390-1"/>
    </source>
</evidence>
<evidence type="ECO:0000313" key="5">
    <source>
        <dbReference type="Proteomes" id="UP000035648"/>
    </source>
</evidence>
<proteinExistence type="inferred from homology"/>
<dbReference type="KEGG" id="bbgw:UT28_C0001G0391"/>
<dbReference type="CDD" id="cd00616">
    <property type="entry name" value="AHBA_syn"/>
    <property type="match status" value="1"/>
</dbReference>
<feature type="modified residue" description="N6-(pyridoxal phosphate)lysine" evidence="2">
    <location>
        <position position="184"/>
    </location>
</feature>
<dbReference type="InterPro" id="IPR015421">
    <property type="entry name" value="PyrdxlP-dep_Trfase_major"/>
</dbReference>
<dbReference type="SUPFAM" id="SSF53383">
    <property type="entry name" value="PLP-dependent transferases"/>
    <property type="match status" value="1"/>
</dbReference>
<reference evidence="4 5" key="1">
    <citation type="journal article" date="2015" name="Nature">
        <title>rRNA introns, odd ribosomes, and small enigmatic genomes across a large radiation of phyla.</title>
        <authorList>
            <person name="Brown C.T."/>
            <person name="Hug L.A."/>
            <person name="Thomas B.C."/>
            <person name="Sharon I."/>
            <person name="Castelle C.J."/>
            <person name="Singh A."/>
            <person name="Wilkins M.J."/>
            <person name="Williams K.H."/>
            <person name="Banfield J.F."/>
        </authorList>
    </citation>
    <scope>NUCLEOTIDE SEQUENCE [LARGE SCALE GENOMIC DNA]</scope>
</reference>
<dbReference type="PANTHER" id="PTHR30244:SF34">
    <property type="entry name" value="DTDP-4-AMINO-4,6-DIDEOXYGALACTOSE TRANSAMINASE"/>
    <property type="match status" value="1"/>
</dbReference>
<evidence type="ECO:0000256" key="3">
    <source>
        <dbReference type="RuleBase" id="RU004508"/>
    </source>
</evidence>
<evidence type="ECO:0000256" key="2">
    <source>
        <dbReference type="PIRSR" id="PIRSR000390-2"/>
    </source>
</evidence>
<dbReference type="AlphaFoldDB" id="A0A0G4B5B1"/>
<feature type="active site" description="Proton acceptor" evidence="1">
    <location>
        <position position="184"/>
    </location>
</feature>
<dbReference type="STRING" id="1618337.UT28_C0001G0391"/>
<gene>
    <name evidence="4" type="ORF">UT28_C0001G0391</name>
</gene>
<dbReference type="InterPro" id="IPR000653">
    <property type="entry name" value="DegT/StrS_aminotransferase"/>
</dbReference>
<dbReference type="Gene3D" id="3.40.640.10">
    <property type="entry name" value="Type I PLP-dependent aspartate aminotransferase-like (Major domain)"/>
    <property type="match status" value="1"/>
</dbReference>
<dbReference type="Pfam" id="PF01041">
    <property type="entry name" value="DegT_DnrJ_EryC1"/>
    <property type="match status" value="1"/>
</dbReference>
<accession>A0A0G4B5B1</accession>
<dbReference type="PIRSF" id="PIRSF000390">
    <property type="entry name" value="PLP_StrS"/>
    <property type="match status" value="1"/>
</dbReference>
<comment type="similarity">
    <text evidence="3">Belongs to the DegT/DnrJ/EryC1 family.</text>
</comment>
<dbReference type="GO" id="GO:0000271">
    <property type="term" value="P:polysaccharide biosynthetic process"/>
    <property type="evidence" value="ECO:0007669"/>
    <property type="project" value="TreeGrafter"/>
</dbReference>
<protein>
    <submittedName>
        <fullName evidence="4">DegT/DnrJ/EryC1/StrS aminotransferase</fullName>
    </submittedName>
</protein>
<dbReference type="Gene3D" id="3.90.1150.10">
    <property type="entry name" value="Aspartate Aminotransferase, domain 1"/>
    <property type="match status" value="1"/>
</dbReference>
<dbReference type="EMBL" id="CP011213">
    <property type="protein sequence ID" value="AKM82197.1"/>
    <property type="molecule type" value="Genomic_DNA"/>
</dbReference>
<dbReference type="InterPro" id="IPR015422">
    <property type="entry name" value="PyrdxlP-dep_Trfase_small"/>
</dbReference>
<dbReference type="GO" id="GO:0008483">
    <property type="term" value="F:transaminase activity"/>
    <property type="evidence" value="ECO:0007669"/>
    <property type="project" value="UniProtKB-KW"/>
</dbReference>